<dbReference type="SUPFAM" id="SSF52317">
    <property type="entry name" value="Class I glutamine amidotransferase-like"/>
    <property type="match status" value="1"/>
</dbReference>
<dbReference type="Proteomes" id="UP000242222">
    <property type="component" value="Unassembled WGS sequence"/>
</dbReference>
<evidence type="ECO:0000313" key="10">
    <source>
        <dbReference type="Proteomes" id="UP000242222"/>
    </source>
</evidence>
<dbReference type="CDD" id="cd07025">
    <property type="entry name" value="Peptidase_S66"/>
    <property type="match status" value="1"/>
</dbReference>
<evidence type="ECO:0000256" key="1">
    <source>
        <dbReference type="ARBA" id="ARBA00010233"/>
    </source>
</evidence>
<feature type="active site" description="Nucleophile" evidence="6">
    <location>
        <position position="111"/>
    </location>
</feature>
<dbReference type="GO" id="GO:0004180">
    <property type="term" value="F:carboxypeptidase activity"/>
    <property type="evidence" value="ECO:0007669"/>
    <property type="project" value="UniProtKB-KW"/>
</dbReference>
<keyword evidence="4" id="KW-0378">Hydrolase</keyword>
<evidence type="ECO:0000256" key="6">
    <source>
        <dbReference type="PIRSR" id="PIRSR028757-1"/>
    </source>
</evidence>
<feature type="domain" description="LD-carboxypeptidase N-terminal" evidence="7">
    <location>
        <begin position="10"/>
        <end position="131"/>
    </location>
</feature>
<proteinExistence type="inferred from homology"/>
<dbReference type="InterPro" id="IPR027461">
    <property type="entry name" value="Carboxypeptidase_A_C_sf"/>
</dbReference>
<dbReference type="InterPro" id="IPR040921">
    <property type="entry name" value="Peptidase_S66C"/>
</dbReference>
<keyword evidence="3" id="KW-0645">Protease</keyword>
<dbReference type="Pfam" id="PF17676">
    <property type="entry name" value="Peptidase_S66C"/>
    <property type="match status" value="1"/>
</dbReference>
<feature type="active site" description="Charge relay system" evidence="6">
    <location>
        <position position="275"/>
    </location>
</feature>
<dbReference type="EMBL" id="FOVC01000001">
    <property type="protein sequence ID" value="SFM92571.1"/>
    <property type="molecule type" value="Genomic_DNA"/>
</dbReference>
<name>A0A1I4UUF5_9GAMM</name>
<evidence type="ECO:0000256" key="3">
    <source>
        <dbReference type="ARBA" id="ARBA00022670"/>
    </source>
</evidence>
<dbReference type="Gene3D" id="3.50.30.60">
    <property type="entry name" value="LD-carboxypeptidase A C-terminal domain-like"/>
    <property type="match status" value="1"/>
</dbReference>
<dbReference type="NCBIfam" id="NF008424">
    <property type="entry name" value="PRK11253.1"/>
    <property type="match status" value="1"/>
</dbReference>
<dbReference type="InterPro" id="IPR003507">
    <property type="entry name" value="S66_fam"/>
</dbReference>
<dbReference type="OrthoDB" id="9807329at2"/>
<evidence type="ECO:0000313" key="9">
    <source>
        <dbReference type="EMBL" id="SFM92571.1"/>
    </source>
</evidence>
<evidence type="ECO:0000256" key="4">
    <source>
        <dbReference type="ARBA" id="ARBA00022801"/>
    </source>
</evidence>
<evidence type="ECO:0000259" key="7">
    <source>
        <dbReference type="Pfam" id="PF02016"/>
    </source>
</evidence>
<dbReference type="InterPro" id="IPR029062">
    <property type="entry name" value="Class_I_gatase-like"/>
</dbReference>
<dbReference type="InterPro" id="IPR040449">
    <property type="entry name" value="Peptidase_S66_N"/>
</dbReference>
<dbReference type="GO" id="GO:0008236">
    <property type="term" value="F:serine-type peptidase activity"/>
    <property type="evidence" value="ECO:0007669"/>
    <property type="project" value="UniProtKB-KW"/>
</dbReference>
<dbReference type="AlphaFoldDB" id="A0A1I4UUF5"/>
<feature type="domain" description="LD-carboxypeptidase C-terminal" evidence="8">
    <location>
        <begin position="174"/>
        <end position="290"/>
    </location>
</feature>
<dbReference type="PANTHER" id="PTHR30237:SF2">
    <property type="entry name" value="MUREIN TETRAPEPTIDE CARBOXYPEPTIDASE"/>
    <property type="match status" value="1"/>
</dbReference>
<dbReference type="GO" id="GO:0006508">
    <property type="term" value="P:proteolysis"/>
    <property type="evidence" value="ECO:0007669"/>
    <property type="project" value="UniProtKB-KW"/>
</dbReference>
<reference evidence="10" key="1">
    <citation type="submission" date="2016-10" db="EMBL/GenBank/DDBJ databases">
        <authorList>
            <person name="Varghese N."/>
            <person name="Submissions S."/>
        </authorList>
    </citation>
    <scope>NUCLEOTIDE SEQUENCE [LARGE SCALE GENOMIC DNA]</scope>
    <source>
        <strain evidence="10">N6PO6</strain>
    </source>
</reference>
<dbReference type="InterPro" id="IPR027478">
    <property type="entry name" value="LdcA_N"/>
</dbReference>
<dbReference type="Pfam" id="PF02016">
    <property type="entry name" value="Peptidase_S66"/>
    <property type="match status" value="1"/>
</dbReference>
<gene>
    <name evidence="9" type="ORF">SAMN05216516_101361</name>
</gene>
<dbReference type="PANTHER" id="PTHR30237">
    <property type="entry name" value="MURAMOYLTETRAPEPTIDE CARBOXYPEPTIDASE"/>
    <property type="match status" value="1"/>
</dbReference>
<dbReference type="PIRSF" id="PIRSF028757">
    <property type="entry name" value="LD-carboxypeptidase"/>
    <property type="match status" value="1"/>
</dbReference>
<dbReference type="STRING" id="1367852.SAMN05216516_101361"/>
<sequence>MTTPAARHLRLIAPSGYCNNQVAARRGIDYFRHLGVKVSGEEVINRRFQRFAGSDGQRLADWQYLQDCTQLPDIVLAVRGGYGATRLLPALNFPALAARLRHQPVALCGHSDFTAVQMALLSQSGIISFSGPMLVGNFGAEHLSEFTLSHFWHALTSPALQIEWQTSARQLDLSGTLWGGNLAMLASLVGTPWLPTIENGILVIEDVNEHPFRTERMLLQLADSGILARQVAIIVGNFSGSKLTEYDNGYDFDSVWALISERTGLPIITGLPFGHDRDTVTLPLGACAHLQVKETHCSLTLSGHPTLR</sequence>
<comment type="similarity">
    <text evidence="1">Belongs to the peptidase S66 family.</text>
</comment>
<protein>
    <submittedName>
        <fullName evidence="9">Muramoyltetrapeptide carboxypeptidase</fullName>
    </submittedName>
</protein>
<keyword evidence="10" id="KW-1185">Reference proteome</keyword>
<evidence type="ECO:0000259" key="8">
    <source>
        <dbReference type="Pfam" id="PF17676"/>
    </source>
</evidence>
<accession>A0A1I4UUF5</accession>
<keyword evidence="2 9" id="KW-0121">Carboxypeptidase</keyword>
<evidence type="ECO:0000256" key="2">
    <source>
        <dbReference type="ARBA" id="ARBA00022645"/>
    </source>
</evidence>
<dbReference type="RefSeq" id="WP_092874308.1">
    <property type="nucleotide sequence ID" value="NZ_FOVC01000001.1"/>
</dbReference>
<dbReference type="SUPFAM" id="SSF141986">
    <property type="entry name" value="LD-carboxypeptidase A C-terminal domain-like"/>
    <property type="match status" value="1"/>
</dbReference>
<dbReference type="Gene3D" id="3.40.50.10740">
    <property type="entry name" value="Class I glutamine amidotransferase-like"/>
    <property type="match status" value="1"/>
</dbReference>
<keyword evidence="5" id="KW-0720">Serine protease</keyword>
<feature type="active site" description="Charge relay system" evidence="6">
    <location>
        <position position="205"/>
    </location>
</feature>
<evidence type="ECO:0000256" key="5">
    <source>
        <dbReference type="ARBA" id="ARBA00022825"/>
    </source>
</evidence>
<organism evidence="9 10">
    <name type="scientific">Izhakiella capsodis</name>
    <dbReference type="NCBI Taxonomy" id="1367852"/>
    <lineage>
        <taxon>Bacteria</taxon>
        <taxon>Pseudomonadati</taxon>
        <taxon>Pseudomonadota</taxon>
        <taxon>Gammaproteobacteria</taxon>
        <taxon>Enterobacterales</taxon>
        <taxon>Erwiniaceae</taxon>
        <taxon>Izhakiella</taxon>
    </lineage>
</organism>